<dbReference type="InterPro" id="IPR005897">
    <property type="entry name" value="Pept_C39_ABC_bacteriocin"/>
</dbReference>
<dbReference type="PROSITE" id="PS50290">
    <property type="entry name" value="PI3_4_KINASE_3"/>
    <property type="match status" value="1"/>
</dbReference>
<evidence type="ECO:0000313" key="19">
    <source>
        <dbReference type="EMBL" id="CRZ34440.1"/>
    </source>
</evidence>
<feature type="domain" description="PI3K/PI4K catalytic" evidence="15">
    <location>
        <begin position="692"/>
        <end position="822"/>
    </location>
</feature>
<evidence type="ECO:0000259" key="15">
    <source>
        <dbReference type="PROSITE" id="PS50290"/>
    </source>
</evidence>
<feature type="domain" description="ABC transporter" evidence="16">
    <location>
        <begin position="492"/>
        <end position="726"/>
    </location>
</feature>
<keyword evidence="10" id="KW-1278">Translocase</keyword>
<dbReference type="GO" id="GO:0006508">
    <property type="term" value="P:proteolysis"/>
    <property type="evidence" value="ECO:0007669"/>
    <property type="project" value="UniProtKB-KW"/>
</dbReference>
<keyword evidence="20" id="KW-1185">Reference proteome</keyword>
<dbReference type="InterPro" id="IPR005074">
    <property type="entry name" value="Peptidase_C39"/>
</dbReference>
<gene>
    <name evidence="19" type="ORF">HHT355_1238</name>
</gene>
<reference evidence="19 20" key="1">
    <citation type="submission" date="2015-06" db="EMBL/GenBank/DDBJ databases">
        <authorList>
            <person name="Wibberg Daniel"/>
        </authorList>
    </citation>
    <scope>NUCLEOTIDE SEQUENCE [LARGE SCALE GENOMIC DNA]</scope>
    <source>
        <strain evidence="19 20">T3/55T</strain>
    </source>
</reference>
<feature type="transmembrane region" description="Helical" evidence="14">
    <location>
        <begin position="285"/>
        <end position="308"/>
    </location>
</feature>
<evidence type="ECO:0000256" key="12">
    <source>
        <dbReference type="ARBA" id="ARBA00023136"/>
    </source>
</evidence>
<evidence type="ECO:0000256" key="4">
    <source>
        <dbReference type="ARBA" id="ARBA00022670"/>
    </source>
</evidence>
<dbReference type="InterPro" id="IPR003439">
    <property type="entry name" value="ABC_transporter-like_ATP-bd"/>
</dbReference>
<evidence type="ECO:0000256" key="11">
    <source>
        <dbReference type="ARBA" id="ARBA00022989"/>
    </source>
</evidence>
<dbReference type="PROSITE" id="PS00211">
    <property type="entry name" value="ABC_TRANSPORTER_1"/>
    <property type="match status" value="1"/>
</dbReference>
<dbReference type="CDD" id="cd02418">
    <property type="entry name" value="Peptidase_C39B"/>
    <property type="match status" value="1"/>
</dbReference>
<evidence type="ECO:0000259" key="18">
    <source>
        <dbReference type="PROSITE" id="PS50990"/>
    </source>
</evidence>
<dbReference type="PROSITE" id="PS50990">
    <property type="entry name" value="PEPTIDASE_C39"/>
    <property type="match status" value="1"/>
</dbReference>
<feature type="transmembrane region" description="Helical" evidence="14">
    <location>
        <begin position="174"/>
        <end position="196"/>
    </location>
</feature>
<dbReference type="SMART" id="SM00382">
    <property type="entry name" value="AAA"/>
    <property type="match status" value="1"/>
</dbReference>
<keyword evidence="9" id="KW-0067">ATP-binding</keyword>
<dbReference type="InterPro" id="IPR027417">
    <property type="entry name" value="P-loop_NTPase"/>
</dbReference>
<dbReference type="SUPFAM" id="SSF56954">
    <property type="entry name" value="Outer membrane efflux proteins (OEP)"/>
    <property type="match status" value="1"/>
</dbReference>
<name>A0A0H5SH98_HERHM</name>
<evidence type="ECO:0000256" key="10">
    <source>
        <dbReference type="ARBA" id="ARBA00022967"/>
    </source>
</evidence>
<evidence type="ECO:0000256" key="8">
    <source>
        <dbReference type="ARBA" id="ARBA00022807"/>
    </source>
</evidence>
<dbReference type="GO" id="GO:0005886">
    <property type="term" value="C:plasma membrane"/>
    <property type="evidence" value="ECO:0007669"/>
    <property type="project" value="UniProtKB-SubCell"/>
</dbReference>
<dbReference type="GO" id="GO:0016887">
    <property type="term" value="F:ATP hydrolysis activity"/>
    <property type="evidence" value="ECO:0007669"/>
    <property type="project" value="InterPro"/>
</dbReference>
<dbReference type="InterPro" id="IPR017871">
    <property type="entry name" value="ABC_transporter-like_CS"/>
</dbReference>
<dbReference type="Gene3D" id="1.20.1560.10">
    <property type="entry name" value="ABC transporter type 1, transmembrane domain"/>
    <property type="match status" value="1"/>
</dbReference>
<accession>A0A0H5SH98</accession>
<dbReference type="InterPro" id="IPR000403">
    <property type="entry name" value="PI3/4_kinase_cat_dom"/>
</dbReference>
<dbReference type="SUPFAM" id="SSF90123">
    <property type="entry name" value="ABC transporter transmembrane region"/>
    <property type="match status" value="1"/>
</dbReference>
<evidence type="ECO:0000313" key="20">
    <source>
        <dbReference type="Proteomes" id="UP000236497"/>
    </source>
</evidence>
<keyword evidence="2" id="KW-0813">Transport</keyword>
<keyword evidence="3" id="KW-1003">Cell membrane</keyword>
<evidence type="ECO:0000259" key="16">
    <source>
        <dbReference type="PROSITE" id="PS50893"/>
    </source>
</evidence>
<evidence type="ECO:0000256" key="14">
    <source>
        <dbReference type="SAM" id="Phobius"/>
    </source>
</evidence>
<evidence type="ECO:0000256" key="6">
    <source>
        <dbReference type="ARBA" id="ARBA00022741"/>
    </source>
</evidence>
<dbReference type="PROSITE" id="PS50893">
    <property type="entry name" value="ABC_TRANSPORTER_2"/>
    <property type="match status" value="1"/>
</dbReference>
<dbReference type="Proteomes" id="UP000236497">
    <property type="component" value="Unassembled WGS sequence"/>
</dbReference>
<evidence type="ECO:0000256" key="2">
    <source>
        <dbReference type="ARBA" id="ARBA00022448"/>
    </source>
</evidence>
<keyword evidence="13" id="KW-0175">Coiled coil</keyword>
<dbReference type="GO" id="GO:0008234">
    <property type="term" value="F:cysteine-type peptidase activity"/>
    <property type="evidence" value="ECO:0007669"/>
    <property type="project" value="UniProtKB-KW"/>
</dbReference>
<keyword evidence="4" id="KW-0645">Protease</keyword>
<dbReference type="InterPro" id="IPR036640">
    <property type="entry name" value="ABC1_TM_sf"/>
</dbReference>
<proteinExistence type="predicted"/>
<dbReference type="InterPro" id="IPR003593">
    <property type="entry name" value="AAA+_ATPase"/>
</dbReference>
<protein>
    <submittedName>
        <fullName evidence="19">Putative membrane protein</fullName>
    </submittedName>
</protein>
<dbReference type="PROSITE" id="PS50929">
    <property type="entry name" value="ABC_TM1F"/>
    <property type="match status" value="1"/>
</dbReference>
<dbReference type="PANTHER" id="PTHR43394">
    <property type="entry name" value="ATP-DEPENDENT PERMEASE MDL1, MITOCHONDRIAL"/>
    <property type="match status" value="1"/>
</dbReference>
<dbReference type="GO" id="GO:0005524">
    <property type="term" value="F:ATP binding"/>
    <property type="evidence" value="ECO:0007669"/>
    <property type="project" value="UniProtKB-KW"/>
</dbReference>
<dbReference type="Pfam" id="PF00005">
    <property type="entry name" value="ABC_tran"/>
    <property type="match status" value="1"/>
</dbReference>
<organism evidence="19 20">
    <name type="scientific">Herbinix hemicellulosilytica</name>
    <dbReference type="NCBI Taxonomy" id="1564487"/>
    <lineage>
        <taxon>Bacteria</taxon>
        <taxon>Bacillati</taxon>
        <taxon>Bacillota</taxon>
        <taxon>Clostridia</taxon>
        <taxon>Lachnospirales</taxon>
        <taxon>Lachnospiraceae</taxon>
        <taxon>Herbinix</taxon>
    </lineage>
</organism>
<dbReference type="NCBIfam" id="TIGR01193">
    <property type="entry name" value="bacteriocin_ABC"/>
    <property type="match status" value="1"/>
</dbReference>
<dbReference type="Gene3D" id="1.20.1600.10">
    <property type="entry name" value="Outer membrane efflux proteins (OEP)"/>
    <property type="match status" value="1"/>
</dbReference>
<dbReference type="SUPFAM" id="SSF52540">
    <property type="entry name" value="P-loop containing nucleoside triphosphate hydrolases"/>
    <property type="match status" value="1"/>
</dbReference>
<evidence type="ECO:0000256" key="7">
    <source>
        <dbReference type="ARBA" id="ARBA00022801"/>
    </source>
</evidence>
<dbReference type="CDD" id="cd18570">
    <property type="entry name" value="ABC_6TM_PCAT1_LagD_like"/>
    <property type="match status" value="1"/>
</dbReference>
<dbReference type="RefSeq" id="WP_103202553.1">
    <property type="nucleotide sequence ID" value="NZ_CVTD020000015.1"/>
</dbReference>
<dbReference type="PANTHER" id="PTHR43394:SF1">
    <property type="entry name" value="ATP-BINDING CASSETTE SUB-FAMILY B MEMBER 10, MITOCHONDRIAL"/>
    <property type="match status" value="1"/>
</dbReference>
<sequence>MFKRYYCVKQHDITDCGAACLATISKQYGYSTSITKIREIAGTDKQGTNAYGVIKAAEQLGFTAKGVRGDKNAFFSEFPLPCIAHVIVDGVLLHYVVIHKISKKQVIIADPAKGIVKLTPEEFFGEKSEEGKPPKYQWSGVLILMVPNTSFQKGDDTKGLFQRFFYLLKPQKRLLLNIFVASLILTLLGILGSFYFKVLLDDILPGGLQKTLHILSIGIILLNLFKVLLAAIRSHLLLYLSQKLDIALLLGYYSHVLKLPMNFFGTRKVGEIISRFQDASKVRDAISGATLTIMIDTIMAVAGGIILYMQNGKMFAVTVIVVIFYFAIVFCFNEWYKKLNQVQMENNAQLTSYMVESLNGIQTVKAYNAERKVDLETETKFIRLLKSVFKLSWVSNLQGSLVEFVELTGGIIIVWVGAYNVIKGNLTIGQLITFNSLLAYFLDPVKNLINLQPQIQTAIVAADRLGEILDLEIEKGIDEEKKLKPTSLHGDIIFKNITFRYGTRRPVLENINLHIKQGEKIALVGESGSGKTTLVKLLLNLYSPESGEILINNNNIKDINLECLRDKIAYIPQEIFLFSGSIMENLVLGLDDVTTEEVIDAAKKAQAHDFINELPLRYETRLEENGSNLSGGQRQRLAIARAILKKPDILILDEATSNLDSISERAIQETLDEYSRNMTTIIIAHRLSTIKKCDKIYVMDKSYKEYYNTGYISSGTAYRQVEMKVDYYKLQKDELVENIYTYVNNAIHSYEQAYKSREAALKELQIKEKRYDTLTSKFKYKRASRIEVLESLVELKAAKVAYYQSCYDVIMWQDILDNYIVS</sequence>
<dbReference type="InterPro" id="IPR011527">
    <property type="entry name" value="ABC1_TM_dom"/>
</dbReference>
<dbReference type="InterPro" id="IPR039421">
    <property type="entry name" value="Type_1_exporter"/>
</dbReference>
<evidence type="ECO:0000256" key="9">
    <source>
        <dbReference type="ARBA" id="ARBA00022840"/>
    </source>
</evidence>
<evidence type="ECO:0000259" key="17">
    <source>
        <dbReference type="PROSITE" id="PS50929"/>
    </source>
</evidence>
<evidence type="ECO:0000256" key="13">
    <source>
        <dbReference type="SAM" id="Coils"/>
    </source>
</evidence>
<dbReference type="EMBL" id="CVTD020000015">
    <property type="protein sequence ID" value="CRZ34440.1"/>
    <property type="molecule type" value="Genomic_DNA"/>
</dbReference>
<keyword evidence="12 14" id="KW-0472">Membrane</keyword>
<feature type="transmembrane region" description="Helical" evidence="14">
    <location>
        <begin position="315"/>
        <end position="336"/>
    </location>
</feature>
<dbReference type="Pfam" id="PF00664">
    <property type="entry name" value="ABC_membrane"/>
    <property type="match status" value="1"/>
</dbReference>
<keyword evidence="11 14" id="KW-1133">Transmembrane helix</keyword>
<dbReference type="Gene3D" id="3.40.50.300">
    <property type="entry name" value="P-loop containing nucleotide triphosphate hydrolases"/>
    <property type="match status" value="1"/>
</dbReference>
<evidence type="ECO:0000256" key="3">
    <source>
        <dbReference type="ARBA" id="ARBA00022475"/>
    </source>
</evidence>
<dbReference type="Pfam" id="PF03412">
    <property type="entry name" value="Peptidase_C39"/>
    <property type="match status" value="1"/>
</dbReference>
<keyword evidence="5 14" id="KW-0812">Transmembrane</keyword>
<dbReference type="OrthoDB" id="9762778at2"/>
<dbReference type="GO" id="GO:0043214">
    <property type="term" value="F:ABC-type bacteriocin transporter activity"/>
    <property type="evidence" value="ECO:0007669"/>
    <property type="project" value="InterPro"/>
</dbReference>
<keyword evidence="7" id="KW-0378">Hydrolase</keyword>
<feature type="domain" description="Peptidase C39" evidence="18">
    <location>
        <begin position="10"/>
        <end position="134"/>
    </location>
</feature>
<feature type="domain" description="ABC transmembrane type-1" evidence="17">
    <location>
        <begin position="178"/>
        <end position="457"/>
    </location>
</feature>
<keyword evidence="6" id="KW-0547">Nucleotide-binding</keyword>
<keyword evidence="8" id="KW-0788">Thiol protease</keyword>
<dbReference type="Gene3D" id="3.90.70.10">
    <property type="entry name" value="Cysteine proteinases"/>
    <property type="match status" value="1"/>
</dbReference>
<dbReference type="FunFam" id="3.40.50.300:FF:000299">
    <property type="entry name" value="ABC transporter ATP-binding protein/permease"/>
    <property type="match status" value="1"/>
</dbReference>
<dbReference type="AlphaFoldDB" id="A0A0H5SH98"/>
<dbReference type="GO" id="GO:0015421">
    <property type="term" value="F:ABC-type oligopeptide transporter activity"/>
    <property type="evidence" value="ECO:0007669"/>
    <property type="project" value="TreeGrafter"/>
</dbReference>
<feature type="transmembrane region" description="Helical" evidence="14">
    <location>
        <begin position="211"/>
        <end position="232"/>
    </location>
</feature>
<evidence type="ECO:0000256" key="1">
    <source>
        <dbReference type="ARBA" id="ARBA00004651"/>
    </source>
</evidence>
<evidence type="ECO:0000256" key="5">
    <source>
        <dbReference type="ARBA" id="ARBA00022692"/>
    </source>
</evidence>
<feature type="transmembrane region" description="Helical" evidence="14">
    <location>
        <begin position="244"/>
        <end position="265"/>
    </location>
</feature>
<feature type="coiled-coil region" evidence="13">
    <location>
        <begin position="747"/>
        <end position="777"/>
    </location>
</feature>
<comment type="subcellular location">
    <subcellularLocation>
        <location evidence="1">Cell membrane</location>
        <topology evidence="1">Multi-pass membrane protein</topology>
    </subcellularLocation>
</comment>